<dbReference type="AlphaFoldDB" id="A0A5P8YVD1"/>
<dbReference type="Proteomes" id="UP000709437">
    <property type="component" value="Unassembled WGS sequence"/>
</dbReference>
<comment type="caution">
    <text evidence="1">The sequence shown here is derived from an EMBL/GenBank/DDBJ whole genome shotgun (WGS) entry which is preliminary data.</text>
</comment>
<organism evidence="1 2">
    <name type="scientific">Curtobacterium flaccumfaciens pv. flaccumfaciens</name>
    <dbReference type="NCBI Taxonomy" id="138532"/>
    <lineage>
        <taxon>Bacteria</taxon>
        <taxon>Bacillati</taxon>
        <taxon>Actinomycetota</taxon>
        <taxon>Actinomycetes</taxon>
        <taxon>Micrococcales</taxon>
        <taxon>Microbacteriaceae</taxon>
        <taxon>Curtobacterium</taxon>
    </lineage>
</organism>
<reference evidence="1" key="1">
    <citation type="submission" date="2021-05" db="EMBL/GenBank/DDBJ databases">
        <title>Whole genome sequence of Curtobacterium flaccumfaciens pv. flaccumfaciens strain CFBP 3417.</title>
        <authorList>
            <person name="Osdaghi E."/>
            <person name="Taghouti G."/>
            <person name="Portier P."/>
            <person name="Fazliarab A."/>
            <person name="Taghavi S.M."/>
            <person name="Briand M."/>
            <person name="Le-Saux M."/>
            <person name="Jacques M.-A."/>
        </authorList>
    </citation>
    <scope>NUCLEOTIDE SEQUENCE</scope>
    <source>
        <strain evidence="1">CFBP 3417</strain>
    </source>
</reference>
<evidence type="ECO:0000313" key="1">
    <source>
        <dbReference type="EMBL" id="MBT1543177.1"/>
    </source>
</evidence>
<sequence length="127" mass="13791">MATVTQTIKIQQQFKTPDALRSALEEACDVIADAFPAGGARFAQVTSGNLTSKSEDMRDAWSALDGAATAGRIDYFVMPGIDDFRAILRFPGRPTALDVQGEVKGIDHKQVRELADRITEVLTRHAA</sequence>
<accession>A0A5P8YVD1</accession>
<name>A0A5P8YVD1_9MICO</name>
<evidence type="ECO:0000313" key="2">
    <source>
        <dbReference type="Proteomes" id="UP000709437"/>
    </source>
</evidence>
<dbReference type="RefSeq" id="WP_128781715.1">
    <property type="nucleotide sequence ID" value="NZ_CP041260.1"/>
</dbReference>
<dbReference type="EMBL" id="JAHEWX010000025">
    <property type="protein sequence ID" value="MBT1543177.1"/>
    <property type="molecule type" value="Genomic_DNA"/>
</dbReference>
<proteinExistence type="predicted"/>
<gene>
    <name evidence="1" type="ORF">KK103_15550</name>
</gene>
<protein>
    <submittedName>
        <fullName evidence="1">Uncharacterized protein</fullName>
    </submittedName>
</protein>